<protein>
    <submittedName>
        <fullName evidence="1">Uncharacterized protein</fullName>
    </submittedName>
</protein>
<dbReference type="HOGENOM" id="CLU_3268509_0_0_3"/>
<gene>
    <name evidence="1" type="ORF">MC7420_922</name>
</gene>
<organism evidence="1 2">
    <name type="scientific">Coleofasciculus chthonoplastes PCC 7420</name>
    <dbReference type="NCBI Taxonomy" id="118168"/>
    <lineage>
        <taxon>Bacteria</taxon>
        <taxon>Bacillati</taxon>
        <taxon>Cyanobacteriota</taxon>
        <taxon>Cyanophyceae</taxon>
        <taxon>Coleofasciculales</taxon>
        <taxon>Coleofasciculaceae</taxon>
        <taxon>Coleofasciculus</taxon>
    </lineage>
</organism>
<dbReference type="EMBL" id="DS989887">
    <property type="protein sequence ID" value="EDX70603.1"/>
    <property type="molecule type" value="Genomic_DNA"/>
</dbReference>
<keyword evidence="2" id="KW-1185">Reference proteome</keyword>
<accession>B4W5E0</accession>
<name>B4W5E0_9CYAN</name>
<reference evidence="1 2" key="1">
    <citation type="submission" date="2008-07" db="EMBL/GenBank/DDBJ databases">
        <authorList>
            <person name="Tandeau de Marsac N."/>
            <person name="Ferriera S."/>
            <person name="Johnson J."/>
            <person name="Kravitz S."/>
            <person name="Beeson K."/>
            <person name="Sutton G."/>
            <person name="Rogers Y.-H."/>
            <person name="Friedman R."/>
            <person name="Frazier M."/>
            <person name="Venter J.C."/>
        </authorList>
    </citation>
    <scope>NUCLEOTIDE SEQUENCE [LARGE SCALE GENOMIC DNA]</scope>
    <source>
        <strain evidence="1 2">PCC 7420</strain>
    </source>
</reference>
<dbReference type="Proteomes" id="UP000003835">
    <property type="component" value="Unassembled WGS sequence"/>
</dbReference>
<evidence type="ECO:0000313" key="2">
    <source>
        <dbReference type="Proteomes" id="UP000003835"/>
    </source>
</evidence>
<evidence type="ECO:0000313" key="1">
    <source>
        <dbReference type="EMBL" id="EDX70603.1"/>
    </source>
</evidence>
<sequence length="41" mass="4758">MSFPTPMELNPPRPTFSVLNGRMKGIFMITVVRDRSFFEPI</sequence>
<dbReference type="AlphaFoldDB" id="B4W5E0"/>
<proteinExistence type="predicted"/>